<dbReference type="SUPFAM" id="SSF56300">
    <property type="entry name" value="Metallo-dependent phosphatases"/>
    <property type="match status" value="1"/>
</dbReference>
<evidence type="ECO:0000256" key="1">
    <source>
        <dbReference type="ARBA" id="ARBA00008950"/>
    </source>
</evidence>
<dbReference type="InterPro" id="IPR029052">
    <property type="entry name" value="Metallo-depent_PP-like"/>
</dbReference>
<dbReference type="Gene3D" id="3.60.21.10">
    <property type="match status" value="1"/>
</dbReference>
<dbReference type="GO" id="GO:0046872">
    <property type="term" value="F:metal ion binding"/>
    <property type="evidence" value="ECO:0007669"/>
    <property type="project" value="UniProtKB-KW"/>
</dbReference>
<name>A0A4R1BE03_9PROT</name>
<gene>
    <name evidence="4" type="ORF">EZJ19_07045</name>
</gene>
<sequence>MKLCIVSDSHDNRRLLEHAVQDAVGRGVEAILHCGDIVAPTTLRVLKRFGLPVHAIHGNNMGDMHVMHQLAHEPDSVVRYHGQDAVLHLGGRTLFMVHYPHYAEGMALTGDYDIVCCGHDHRVSTRPVANVKGGTTWLVNPGTVGGVGKSPTYILADLDNLRFDIYDVPAEPGEACNVRPASVHV</sequence>
<feature type="domain" description="Calcineurin-like phosphoesterase" evidence="3">
    <location>
        <begin position="1"/>
        <end position="160"/>
    </location>
</feature>
<reference evidence="4 5" key="1">
    <citation type="submission" date="2019-03" db="EMBL/GenBank/DDBJ databases">
        <title>Genome sequence of Thiobacillaceae bacterium LSR1, a sulfur-oxidizing bacterium isolated from freshwater sediment.</title>
        <authorList>
            <person name="Li S."/>
        </authorList>
    </citation>
    <scope>NUCLEOTIDE SEQUENCE [LARGE SCALE GENOMIC DNA]</scope>
    <source>
        <strain evidence="4 5">LSR1</strain>
    </source>
</reference>
<comment type="cofactor">
    <cofactor evidence="2">
        <name>a divalent metal cation</name>
        <dbReference type="ChEBI" id="CHEBI:60240"/>
    </cofactor>
</comment>
<dbReference type="NCBIfam" id="TIGR00040">
    <property type="entry name" value="yfcE"/>
    <property type="match status" value="1"/>
</dbReference>
<evidence type="ECO:0000313" key="4">
    <source>
        <dbReference type="EMBL" id="TCJ15365.1"/>
    </source>
</evidence>
<dbReference type="InterPro" id="IPR053193">
    <property type="entry name" value="MetalloPDE_YfcE-like"/>
</dbReference>
<keyword evidence="5" id="KW-1185">Reference proteome</keyword>
<dbReference type="EMBL" id="SJZB01000027">
    <property type="protein sequence ID" value="TCJ15365.1"/>
    <property type="molecule type" value="Genomic_DNA"/>
</dbReference>
<evidence type="ECO:0000313" key="5">
    <source>
        <dbReference type="Proteomes" id="UP000295443"/>
    </source>
</evidence>
<protein>
    <recommendedName>
        <fullName evidence="2">Phosphoesterase</fullName>
        <ecNumber evidence="2">3.1.4.-</ecNumber>
    </recommendedName>
</protein>
<organism evidence="4 5">
    <name type="scientific">Parasulfuritortus cantonensis</name>
    <dbReference type="NCBI Taxonomy" id="2528202"/>
    <lineage>
        <taxon>Bacteria</taxon>
        <taxon>Pseudomonadati</taxon>
        <taxon>Pseudomonadota</taxon>
        <taxon>Betaproteobacteria</taxon>
        <taxon>Nitrosomonadales</taxon>
        <taxon>Thiobacillaceae</taxon>
        <taxon>Parasulfuritortus</taxon>
    </lineage>
</organism>
<dbReference type="PANTHER" id="PTHR43165">
    <property type="entry name" value="METALLOPHOSPHOESTERASE"/>
    <property type="match status" value="1"/>
</dbReference>
<dbReference type="Proteomes" id="UP000295443">
    <property type="component" value="Unassembled WGS sequence"/>
</dbReference>
<dbReference type="OrthoDB" id="9785951at2"/>
<accession>A0A4R1BE03</accession>
<dbReference type="Pfam" id="PF12850">
    <property type="entry name" value="Metallophos_2"/>
    <property type="match status" value="1"/>
</dbReference>
<dbReference type="InterPro" id="IPR024654">
    <property type="entry name" value="Calcineurin-like_PHP_lpxH"/>
</dbReference>
<proteinExistence type="inferred from homology"/>
<comment type="caution">
    <text evidence="4">The sequence shown here is derived from an EMBL/GenBank/DDBJ whole genome shotgun (WGS) entry which is preliminary data.</text>
</comment>
<evidence type="ECO:0000256" key="2">
    <source>
        <dbReference type="RuleBase" id="RU362039"/>
    </source>
</evidence>
<dbReference type="GO" id="GO:0016787">
    <property type="term" value="F:hydrolase activity"/>
    <property type="evidence" value="ECO:0007669"/>
    <property type="project" value="UniProtKB-UniRule"/>
</dbReference>
<dbReference type="AlphaFoldDB" id="A0A4R1BE03"/>
<dbReference type="RefSeq" id="WP_131446021.1">
    <property type="nucleotide sequence ID" value="NZ_SJZB01000027.1"/>
</dbReference>
<dbReference type="InterPro" id="IPR000979">
    <property type="entry name" value="Phosphodiesterase_MJ0936/Vps29"/>
</dbReference>
<keyword evidence="2" id="KW-0479">Metal-binding</keyword>
<dbReference type="EC" id="3.1.4.-" evidence="2"/>
<evidence type="ECO:0000259" key="3">
    <source>
        <dbReference type="Pfam" id="PF12850"/>
    </source>
</evidence>
<comment type="similarity">
    <text evidence="1 2">Belongs to the metallophosphoesterase superfamily. YfcE family.</text>
</comment>
<dbReference type="PANTHER" id="PTHR43165:SF1">
    <property type="entry name" value="PHOSPHODIESTERASE MJ0936"/>
    <property type="match status" value="1"/>
</dbReference>